<evidence type="ECO:0000313" key="2">
    <source>
        <dbReference type="Proteomes" id="UP000021108"/>
    </source>
</evidence>
<gene>
    <name evidence="1" type="ORF">J506_3717</name>
</gene>
<protein>
    <submittedName>
        <fullName evidence="1">Uncharacterized protein</fullName>
    </submittedName>
</protein>
<dbReference type="EMBL" id="JEXD01000055">
    <property type="protein sequence ID" value="EXC04613.1"/>
    <property type="molecule type" value="Genomic_DNA"/>
</dbReference>
<evidence type="ECO:0000313" key="1">
    <source>
        <dbReference type="EMBL" id="EXC04613.1"/>
    </source>
</evidence>
<sequence>MLIPIIEKYIKHSTFKSMQPFSHILRTHQGCPKKIARV</sequence>
<dbReference type="AlphaFoldDB" id="A0A009QCV3"/>
<dbReference type="PATRIC" id="fig|1310607.3.peg.3592"/>
<name>A0A009QCV3_ACIBA</name>
<reference evidence="1 2" key="1">
    <citation type="submission" date="2014-02" db="EMBL/GenBank/DDBJ databases">
        <title>Comparative genomics and transcriptomics to identify genetic mechanisms underlying the emergence of carbapenem resistant Acinetobacter baumannii (CRAb).</title>
        <authorList>
            <person name="Harris A.D."/>
            <person name="Johnson K.J."/>
            <person name="George J."/>
            <person name="Shefchek K."/>
            <person name="Daugherty S.C."/>
            <person name="Parankush S."/>
            <person name="Sadzewicz L."/>
            <person name="Tallon L."/>
            <person name="Sengamalay N."/>
            <person name="Hazen T.H."/>
            <person name="Rasko D.A."/>
        </authorList>
    </citation>
    <scope>NUCLEOTIDE SEQUENCE [LARGE SCALE GENOMIC DNA]</scope>
    <source>
        <strain evidence="1 2">625974</strain>
    </source>
</reference>
<proteinExistence type="predicted"/>
<organism evidence="1 2">
    <name type="scientific">Acinetobacter baumannii 625974</name>
    <dbReference type="NCBI Taxonomy" id="1310607"/>
    <lineage>
        <taxon>Bacteria</taxon>
        <taxon>Pseudomonadati</taxon>
        <taxon>Pseudomonadota</taxon>
        <taxon>Gammaproteobacteria</taxon>
        <taxon>Moraxellales</taxon>
        <taxon>Moraxellaceae</taxon>
        <taxon>Acinetobacter</taxon>
        <taxon>Acinetobacter calcoaceticus/baumannii complex</taxon>
    </lineage>
</organism>
<accession>A0A009QCV3</accession>
<comment type="caution">
    <text evidence="1">The sequence shown here is derived from an EMBL/GenBank/DDBJ whole genome shotgun (WGS) entry which is preliminary data.</text>
</comment>
<dbReference type="Proteomes" id="UP000021108">
    <property type="component" value="Unassembled WGS sequence"/>
</dbReference>